<dbReference type="Proteomes" id="UP000468766">
    <property type="component" value="Unassembled WGS sequence"/>
</dbReference>
<keyword evidence="7 12" id="KW-0489">Methyltransferase</keyword>
<protein>
    <recommendedName>
        <fullName evidence="4 12">Ribosomal RNA small subunit methyltransferase E</fullName>
        <ecNumber evidence="3 12">2.1.1.193</ecNumber>
    </recommendedName>
</protein>
<reference evidence="15 16" key="1">
    <citation type="submission" date="2019-10" db="EMBL/GenBank/DDBJ databases">
        <title>Whole-genome sequence of the extremophile Heliorestis acidaminivorans DSM 24790.</title>
        <authorList>
            <person name="Kyndt J.A."/>
            <person name="Meyer T.E."/>
        </authorList>
    </citation>
    <scope>NUCLEOTIDE SEQUENCE [LARGE SCALE GENOMIC DNA]</scope>
    <source>
        <strain evidence="15 16">DSM 24790</strain>
    </source>
</reference>
<evidence type="ECO:0000256" key="7">
    <source>
        <dbReference type="ARBA" id="ARBA00022603"/>
    </source>
</evidence>
<dbReference type="GO" id="GO:0005737">
    <property type="term" value="C:cytoplasm"/>
    <property type="evidence" value="ECO:0007669"/>
    <property type="project" value="UniProtKB-SubCell"/>
</dbReference>
<evidence type="ECO:0000313" key="15">
    <source>
        <dbReference type="EMBL" id="KAB2952288.1"/>
    </source>
</evidence>
<dbReference type="InterPro" id="IPR046886">
    <property type="entry name" value="RsmE_MTase_dom"/>
</dbReference>
<organism evidence="15 16">
    <name type="scientific">Heliorestis acidaminivorans</name>
    <dbReference type="NCBI Taxonomy" id="553427"/>
    <lineage>
        <taxon>Bacteria</taxon>
        <taxon>Bacillati</taxon>
        <taxon>Bacillota</taxon>
        <taxon>Clostridia</taxon>
        <taxon>Eubacteriales</taxon>
        <taxon>Heliobacteriaceae</taxon>
        <taxon>Heliorestis</taxon>
    </lineage>
</organism>
<sequence length="260" mass="29630">MGGHCSTERIKMHRFLFHPDERKNDLIYLDEEESRHLIKVLRLNVSDEVIAFDGQGQEFKATIVEKSSSKVILSQLVPTGFMREAPIEIELVQGIAKGEKMDWIIQKATELGVHRITPVFTERTVVHLDEKKARERQGRWQKIAREAAKQSWRTIVPHIEIPQKLLHWYDKSWNKQLLIIPWEEEKSKGLKEVVEQLATNRPSQIALLIGPEGGITETEVTVALQKGAAHSVRLGPRILRTETAAVAALALLNYELGDWG</sequence>
<dbReference type="GO" id="GO:0070475">
    <property type="term" value="P:rRNA base methylation"/>
    <property type="evidence" value="ECO:0007669"/>
    <property type="project" value="TreeGrafter"/>
</dbReference>
<evidence type="ECO:0000256" key="10">
    <source>
        <dbReference type="ARBA" id="ARBA00025699"/>
    </source>
</evidence>
<accession>A0A6I0ETA7</accession>
<evidence type="ECO:0000256" key="3">
    <source>
        <dbReference type="ARBA" id="ARBA00012328"/>
    </source>
</evidence>
<evidence type="ECO:0000259" key="14">
    <source>
        <dbReference type="Pfam" id="PF20260"/>
    </source>
</evidence>
<comment type="caution">
    <text evidence="15">The sequence shown here is derived from an EMBL/GenBank/DDBJ whole genome shotgun (WGS) entry which is preliminary data.</text>
</comment>
<dbReference type="GO" id="GO:0070042">
    <property type="term" value="F:rRNA (uridine-N3-)-methyltransferase activity"/>
    <property type="evidence" value="ECO:0007669"/>
    <property type="project" value="TreeGrafter"/>
</dbReference>
<dbReference type="CDD" id="cd18084">
    <property type="entry name" value="RsmE-like"/>
    <property type="match status" value="1"/>
</dbReference>
<evidence type="ECO:0000259" key="13">
    <source>
        <dbReference type="Pfam" id="PF04452"/>
    </source>
</evidence>
<evidence type="ECO:0000256" key="6">
    <source>
        <dbReference type="ARBA" id="ARBA00022552"/>
    </source>
</evidence>
<dbReference type="PIRSF" id="PIRSF015601">
    <property type="entry name" value="MTase_slr0722"/>
    <property type="match status" value="1"/>
</dbReference>
<keyword evidence="9 12" id="KW-0949">S-adenosyl-L-methionine</keyword>
<evidence type="ECO:0000256" key="5">
    <source>
        <dbReference type="ARBA" id="ARBA00022490"/>
    </source>
</evidence>
<evidence type="ECO:0000313" key="16">
    <source>
        <dbReference type="Proteomes" id="UP000468766"/>
    </source>
</evidence>
<dbReference type="InterPro" id="IPR029028">
    <property type="entry name" value="Alpha/beta_knot_MTases"/>
</dbReference>
<dbReference type="Pfam" id="PF04452">
    <property type="entry name" value="Methyltrans_RNA"/>
    <property type="match status" value="1"/>
</dbReference>
<dbReference type="PANTHER" id="PTHR30027:SF3">
    <property type="entry name" value="16S RRNA (URACIL(1498)-N(3))-METHYLTRANSFERASE"/>
    <property type="match status" value="1"/>
</dbReference>
<dbReference type="EMBL" id="WBXO01000006">
    <property type="protein sequence ID" value="KAB2952288.1"/>
    <property type="molecule type" value="Genomic_DNA"/>
</dbReference>
<keyword evidence="6 12" id="KW-0698">rRNA processing</keyword>
<keyword evidence="8 12" id="KW-0808">Transferase</keyword>
<dbReference type="AlphaFoldDB" id="A0A6I0ETA7"/>
<dbReference type="PANTHER" id="PTHR30027">
    <property type="entry name" value="RIBOSOMAL RNA SMALL SUBUNIT METHYLTRANSFERASE E"/>
    <property type="match status" value="1"/>
</dbReference>
<dbReference type="NCBIfam" id="NF008692">
    <property type="entry name" value="PRK11713.1-5"/>
    <property type="match status" value="1"/>
</dbReference>
<feature type="domain" description="Ribosomal RNA small subunit methyltransferase E methyltransferase" evidence="13">
    <location>
        <begin position="84"/>
        <end position="252"/>
    </location>
</feature>
<dbReference type="InterPro" id="IPR029026">
    <property type="entry name" value="tRNA_m1G_MTases_N"/>
</dbReference>
<keyword evidence="16" id="KW-1185">Reference proteome</keyword>
<dbReference type="Pfam" id="PF20260">
    <property type="entry name" value="PUA_4"/>
    <property type="match status" value="1"/>
</dbReference>
<keyword evidence="5 12" id="KW-0963">Cytoplasm</keyword>
<dbReference type="NCBIfam" id="TIGR00046">
    <property type="entry name" value="RsmE family RNA methyltransferase"/>
    <property type="match status" value="1"/>
</dbReference>
<evidence type="ECO:0000256" key="4">
    <source>
        <dbReference type="ARBA" id="ARBA00013673"/>
    </source>
</evidence>
<feature type="domain" description="Ribosomal RNA small subunit methyltransferase E PUA-like" evidence="14">
    <location>
        <begin position="29"/>
        <end position="73"/>
    </location>
</feature>
<dbReference type="OrthoDB" id="9815641at2"/>
<dbReference type="SUPFAM" id="SSF75217">
    <property type="entry name" value="alpha/beta knot"/>
    <property type="match status" value="1"/>
</dbReference>
<comment type="subcellular location">
    <subcellularLocation>
        <location evidence="1 12">Cytoplasm</location>
    </subcellularLocation>
</comment>
<comment type="function">
    <text evidence="10 12">Specifically methylates the N3 position of the uracil ring of uridine 1498 (m3U1498) in 16S rRNA. Acts on the fully assembled 30S ribosomal subunit.</text>
</comment>
<dbReference type="SUPFAM" id="SSF88697">
    <property type="entry name" value="PUA domain-like"/>
    <property type="match status" value="1"/>
</dbReference>
<evidence type="ECO:0000256" key="1">
    <source>
        <dbReference type="ARBA" id="ARBA00004496"/>
    </source>
</evidence>
<proteinExistence type="inferred from homology"/>
<comment type="similarity">
    <text evidence="2 12">Belongs to the RNA methyltransferase RsmE family.</text>
</comment>
<evidence type="ECO:0000256" key="11">
    <source>
        <dbReference type="ARBA" id="ARBA00047944"/>
    </source>
</evidence>
<evidence type="ECO:0000256" key="8">
    <source>
        <dbReference type="ARBA" id="ARBA00022679"/>
    </source>
</evidence>
<evidence type="ECO:0000256" key="12">
    <source>
        <dbReference type="PIRNR" id="PIRNR015601"/>
    </source>
</evidence>
<dbReference type="InterPro" id="IPR006700">
    <property type="entry name" value="RsmE"/>
</dbReference>
<dbReference type="InterPro" id="IPR015947">
    <property type="entry name" value="PUA-like_sf"/>
</dbReference>
<dbReference type="InterPro" id="IPR046887">
    <property type="entry name" value="RsmE_PUA-like"/>
</dbReference>
<gene>
    <name evidence="15" type="ORF">F9B85_08970</name>
</gene>
<name>A0A6I0ETA7_9FIRM</name>
<dbReference type="Gene3D" id="3.40.1280.10">
    <property type="match status" value="1"/>
</dbReference>
<evidence type="ECO:0000256" key="9">
    <source>
        <dbReference type="ARBA" id="ARBA00022691"/>
    </source>
</evidence>
<dbReference type="EC" id="2.1.1.193" evidence="3 12"/>
<comment type="catalytic activity">
    <reaction evidence="11 12">
        <text>uridine(1498) in 16S rRNA + S-adenosyl-L-methionine = N(3)-methyluridine(1498) in 16S rRNA + S-adenosyl-L-homocysteine + H(+)</text>
        <dbReference type="Rhea" id="RHEA:42920"/>
        <dbReference type="Rhea" id="RHEA-COMP:10283"/>
        <dbReference type="Rhea" id="RHEA-COMP:10284"/>
        <dbReference type="ChEBI" id="CHEBI:15378"/>
        <dbReference type="ChEBI" id="CHEBI:57856"/>
        <dbReference type="ChEBI" id="CHEBI:59789"/>
        <dbReference type="ChEBI" id="CHEBI:65315"/>
        <dbReference type="ChEBI" id="CHEBI:74502"/>
        <dbReference type="EC" id="2.1.1.193"/>
    </reaction>
</comment>
<evidence type="ECO:0000256" key="2">
    <source>
        <dbReference type="ARBA" id="ARBA00005528"/>
    </source>
</evidence>